<dbReference type="SUPFAM" id="SSF56784">
    <property type="entry name" value="HAD-like"/>
    <property type="match status" value="1"/>
</dbReference>
<accession>A0AAD9IIL4</accession>
<dbReference type="NCBIfam" id="TIGR01549">
    <property type="entry name" value="HAD-SF-IA-v1"/>
    <property type="match status" value="1"/>
</dbReference>
<dbReference type="AlphaFoldDB" id="A0AAD9IIL4"/>
<dbReference type="EMBL" id="JASFZW010000005">
    <property type="protein sequence ID" value="KAK2078238.1"/>
    <property type="molecule type" value="Genomic_DNA"/>
</dbReference>
<dbReference type="CDD" id="cd01427">
    <property type="entry name" value="HAD_like"/>
    <property type="match status" value="1"/>
</dbReference>
<evidence type="ECO:0000313" key="2">
    <source>
        <dbReference type="Proteomes" id="UP001255856"/>
    </source>
</evidence>
<organism evidence="1 2">
    <name type="scientific">Prototheca wickerhamii</name>
    <dbReference type="NCBI Taxonomy" id="3111"/>
    <lineage>
        <taxon>Eukaryota</taxon>
        <taxon>Viridiplantae</taxon>
        <taxon>Chlorophyta</taxon>
        <taxon>core chlorophytes</taxon>
        <taxon>Trebouxiophyceae</taxon>
        <taxon>Chlorellales</taxon>
        <taxon>Chlorellaceae</taxon>
        <taxon>Prototheca</taxon>
    </lineage>
</organism>
<keyword evidence="2" id="KW-1185">Reference proteome</keyword>
<proteinExistence type="predicted"/>
<reference evidence="1" key="1">
    <citation type="submission" date="2021-01" db="EMBL/GenBank/DDBJ databases">
        <authorList>
            <person name="Eckstrom K.M.E."/>
        </authorList>
    </citation>
    <scope>NUCLEOTIDE SEQUENCE</scope>
    <source>
        <strain evidence="1">UVCC 0001</strain>
    </source>
</reference>
<gene>
    <name evidence="1" type="ORF">QBZ16_004107</name>
</gene>
<dbReference type="InterPro" id="IPR006439">
    <property type="entry name" value="HAD-SF_hydro_IA"/>
</dbReference>
<name>A0AAD9IIL4_PROWI</name>
<protein>
    <submittedName>
        <fullName evidence="1">Uncharacterized protein</fullName>
    </submittedName>
</protein>
<dbReference type="InterPro" id="IPR023214">
    <property type="entry name" value="HAD_sf"/>
</dbReference>
<dbReference type="Gene3D" id="3.40.50.1000">
    <property type="entry name" value="HAD superfamily/HAD-like"/>
    <property type="match status" value="1"/>
</dbReference>
<dbReference type="InterPro" id="IPR036412">
    <property type="entry name" value="HAD-like_sf"/>
</dbReference>
<dbReference type="PANTHER" id="PTHR43885:SF1">
    <property type="entry name" value="SUPERFAMILY HYDROLASE, PUTATIVE (AFU_ORTHOLOGUE AFUA_4G13290)-RELATED"/>
    <property type="match status" value="1"/>
</dbReference>
<dbReference type="Gene3D" id="1.10.260.80">
    <property type="match status" value="1"/>
</dbReference>
<dbReference type="Proteomes" id="UP001255856">
    <property type="component" value="Unassembled WGS sequence"/>
</dbReference>
<dbReference type="PANTHER" id="PTHR43885">
    <property type="entry name" value="HALOACID DEHALOGENASE-LIKE HYDROLASE"/>
    <property type="match status" value="1"/>
</dbReference>
<dbReference type="Pfam" id="PF00702">
    <property type="entry name" value="Hydrolase"/>
    <property type="match status" value="1"/>
</dbReference>
<comment type="caution">
    <text evidence="1">The sequence shown here is derived from an EMBL/GenBank/DDBJ whole genome shotgun (WGS) entry which is preliminary data.</text>
</comment>
<evidence type="ECO:0000313" key="1">
    <source>
        <dbReference type="EMBL" id="KAK2078238.1"/>
    </source>
</evidence>
<sequence>MRRVVGVPDGEDTLDFLAGLAPDVRAEREAALHVVEAEGMAQMRLMPGARELARFLDSRGVPRALVTRNKQEAVDIFHKTHFDLSPFCPALTREFLPYKPHPAALQHIAQHWGIEPEELVMIGDSAKDDVASGRRAGAWTILLDTEDRYEDEGAGLPAEHQPNFYATSLADVQRILESELLLTGPGDRRA</sequence>